<evidence type="ECO:0000256" key="3">
    <source>
        <dbReference type="ARBA" id="ARBA00022695"/>
    </source>
</evidence>
<name>A0A6N8F556_9GAMM</name>
<dbReference type="InterPro" id="IPR003329">
    <property type="entry name" value="Cytidylyl_trans"/>
</dbReference>
<evidence type="ECO:0000256" key="1">
    <source>
        <dbReference type="ARBA" id="ARBA00004370"/>
    </source>
</evidence>
<evidence type="ECO:0000256" key="5">
    <source>
        <dbReference type="HAMAP-Rule" id="MF_00057"/>
    </source>
</evidence>
<evidence type="ECO:0000256" key="4">
    <source>
        <dbReference type="ARBA" id="ARBA00022985"/>
    </source>
</evidence>
<dbReference type="GO" id="GO:0008690">
    <property type="term" value="F:3-deoxy-manno-octulosonate cytidylyltransferase activity"/>
    <property type="evidence" value="ECO:0007669"/>
    <property type="project" value="UniProtKB-UniRule"/>
</dbReference>
<dbReference type="NCBIfam" id="TIGR00466">
    <property type="entry name" value="kdsB"/>
    <property type="match status" value="1"/>
</dbReference>
<dbReference type="InterPro" id="IPR004528">
    <property type="entry name" value="KdsB"/>
</dbReference>
<dbReference type="UniPathway" id="UPA00358">
    <property type="reaction ID" value="UER00476"/>
</dbReference>
<dbReference type="Pfam" id="PF02348">
    <property type="entry name" value="CTP_transf_3"/>
    <property type="match status" value="1"/>
</dbReference>
<keyword evidence="7" id="KW-1185">Reference proteome</keyword>
<dbReference type="HAMAP" id="MF_00057">
    <property type="entry name" value="KdsB"/>
    <property type="match status" value="1"/>
</dbReference>
<sequence>MTNQKTHDFIVVIPARYDSTRLPGKPLAIIDDKPMVQWVYERGVASGASKVIVATDDQRVLDAVKGFGGEVCMTAKSHESGTERLAEVLNIYGFEDDTIVVNVQGDEPMIPSVNIQQLAANLINLKDQNVGMATLSESICSYNELINPNVVKVVTNKDGLALTFSRSALPYDRDQFTKQAADINLDFPYQRHIGIYAYTAGFIKDYISWPTSQLEQIESLEQLRVLWQGKNIHVDLAIEPPPAGVDTPEDLEQVRRLVASLKQQ</sequence>
<dbReference type="EC" id="2.7.7.38" evidence="5"/>
<comment type="catalytic activity">
    <reaction evidence="5">
        <text>3-deoxy-alpha-D-manno-oct-2-ulosonate + CTP = CMP-3-deoxy-beta-D-manno-octulosonate + diphosphate</text>
        <dbReference type="Rhea" id="RHEA:23448"/>
        <dbReference type="ChEBI" id="CHEBI:33019"/>
        <dbReference type="ChEBI" id="CHEBI:37563"/>
        <dbReference type="ChEBI" id="CHEBI:85986"/>
        <dbReference type="ChEBI" id="CHEBI:85987"/>
        <dbReference type="EC" id="2.7.7.38"/>
    </reaction>
</comment>
<proteinExistence type="inferred from homology"/>
<dbReference type="Proteomes" id="UP000439994">
    <property type="component" value="Unassembled WGS sequence"/>
</dbReference>
<evidence type="ECO:0000313" key="6">
    <source>
        <dbReference type="EMBL" id="MUH71695.1"/>
    </source>
</evidence>
<dbReference type="InterPro" id="IPR029044">
    <property type="entry name" value="Nucleotide-diphossugar_trans"/>
</dbReference>
<dbReference type="EMBL" id="WOCD01000002">
    <property type="protein sequence ID" value="MUH71695.1"/>
    <property type="molecule type" value="Genomic_DNA"/>
</dbReference>
<dbReference type="PANTHER" id="PTHR42866:SF2">
    <property type="entry name" value="3-DEOXY-MANNO-OCTULOSONATE CYTIDYLYLTRANSFERASE, MITOCHONDRIAL"/>
    <property type="match status" value="1"/>
</dbReference>
<gene>
    <name evidence="5 6" type="primary">kdsB</name>
    <name evidence="6" type="ORF">GNP35_03845</name>
</gene>
<dbReference type="NCBIfam" id="NF003952">
    <property type="entry name" value="PRK05450.1-5"/>
    <property type="match status" value="1"/>
</dbReference>
<comment type="similarity">
    <text evidence="5">Belongs to the KdsB family.</text>
</comment>
<dbReference type="GO" id="GO:0005829">
    <property type="term" value="C:cytosol"/>
    <property type="evidence" value="ECO:0007669"/>
    <property type="project" value="TreeGrafter"/>
</dbReference>
<keyword evidence="5" id="KW-0963">Cytoplasm</keyword>
<dbReference type="FunFam" id="3.90.550.10:FF:000011">
    <property type="entry name" value="3-deoxy-manno-octulosonate cytidylyltransferase"/>
    <property type="match status" value="1"/>
</dbReference>
<dbReference type="RefSeq" id="WP_155694697.1">
    <property type="nucleotide sequence ID" value="NZ_WOCD01000002.1"/>
</dbReference>
<dbReference type="SUPFAM" id="SSF53448">
    <property type="entry name" value="Nucleotide-diphospho-sugar transferases"/>
    <property type="match status" value="1"/>
</dbReference>
<comment type="caution">
    <text evidence="6">The sequence shown here is derived from an EMBL/GenBank/DDBJ whole genome shotgun (WGS) entry which is preliminary data.</text>
</comment>
<dbReference type="AlphaFoldDB" id="A0A6N8F556"/>
<dbReference type="NCBIfam" id="NF003950">
    <property type="entry name" value="PRK05450.1-3"/>
    <property type="match status" value="1"/>
</dbReference>
<organism evidence="6 7">
    <name type="scientific">Psychrosphaera haliotis</name>
    <dbReference type="NCBI Taxonomy" id="555083"/>
    <lineage>
        <taxon>Bacteria</taxon>
        <taxon>Pseudomonadati</taxon>
        <taxon>Pseudomonadota</taxon>
        <taxon>Gammaproteobacteria</taxon>
        <taxon>Alteromonadales</taxon>
        <taxon>Pseudoalteromonadaceae</taxon>
        <taxon>Psychrosphaera</taxon>
    </lineage>
</organism>
<dbReference type="NCBIfam" id="NF009905">
    <property type="entry name" value="PRK13368.1"/>
    <property type="match status" value="1"/>
</dbReference>
<dbReference type="GO" id="GO:0016020">
    <property type="term" value="C:membrane"/>
    <property type="evidence" value="ECO:0007669"/>
    <property type="project" value="UniProtKB-SubCell"/>
</dbReference>
<dbReference type="GO" id="GO:0009103">
    <property type="term" value="P:lipopolysaccharide biosynthetic process"/>
    <property type="evidence" value="ECO:0007669"/>
    <property type="project" value="UniProtKB-UniRule"/>
</dbReference>
<comment type="pathway">
    <text evidence="5">Nucleotide-sugar biosynthesis; CMP-3-deoxy-D-manno-octulosonate biosynthesis; CMP-3-deoxy-D-manno-octulosonate from 3-deoxy-D-manno-octulosonate and CTP: step 1/1.</text>
</comment>
<evidence type="ECO:0000313" key="7">
    <source>
        <dbReference type="Proteomes" id="UP000439994"/>
    </source>
</evidence>
<dbReference type="Gene3D" id="3.90.550.10">
    <property type="entry name" value="Spore Coat Polysaccharide Biosynthesis Protein SpsA, Chain A"/>
    <property type="match status" value="1"/>
</dbReference>
<dbReference type="OrthoDB" id="9815559at2"/>
<keyword evidence="4 5" id="KW-0448">Lipopolysaccharide biosynthesis</keyword>
<evidence type="ECO:0000256" key="2">
    <source>
        <dbReference type="ARBA" id="ARBA00022679"/>
    </source>
</evidence>
<dbReference type="CDD" id="cd02517">
    <property type="entry name" value="CMP-KDO-Synthetase"/>
    <property type="match status" value="1"/>
</dbReference>
<comment type="subcellular location">
    <subcellularLocation>
        <location evidence="5">Cytoplasm</location>
    </subcellularLocation>
    <subcellularLocation>
        <location evidence="1">Membrane</location>
    </subcellularLocation>
</comment>
<keyword evidence="2 5" id="KW-0808">Transferase</keyword>
<accession>A0A6N8F556</accession>
<dbReference type="GO" id="GO:0033468">
    <property type="term" value="P:CMP-keto-3-deoxy-D-manno-octulosonic acid biosynthetic process"/>
    <property type="evidence" value="ECO:0007669"/>
    <property type="project" value="UniProtKB-UniRule"/>
</dbReference>
<dbReference type="PANTHER" id="PTHR42866">
    <property type="entry name" value="3-DEOXY-MANNO-OCTULOSONATE CYTIDYLYLTRANSFERASE"/>
    <property type="match status" value="1"/>
</dbReference>
<keyword evidence="3 5" id="KW-0548">Nucleotidyltransferase</keyword>
<reference evidence="6 7" key="1">
    <citation type="submission" date="2019-11" db="EMBL/GenBank/DDBJ databases">
        <title>P. haliotis isolates from Z. marina roots.</title>
        <authorList>
            <person name="Cohen M."/>
            <person name="Jospin G."/>
            <person name="Eisen J.A."/>
            <person name="Coil D.A."/>
        </authorList>
    </citation>
    <scope>NUCLEOTIDE SEQUENCE [LARGE SCALE GENOMIC DNA]</scope>
    <source>
        <strain evidence="6 7">UCD-MCMsp1aY</strain>
    </source>
</reference>
<comment type="function">
    <text evidence="5">Activates KDO (a required 8-carbon sugar) for incorporation into bacterial lipopolysaccharide in Gram-negative bacteria.</text>
</comment>
<protein>
    <recommendedName>
        <fullName evidence="5">3-deoxy-manno-octulosonate cytidylyltransferase</fullName>
        <ecNumber evidence="5">2.7.7.38</ecNumber>
    </recommendedName>
    <alternativeName>
        <fullName evidence="5">CMP-2-keto-3-deoxyoctulosonic acid synthase</fullName>
        <shortName evidence="5">CKS</shortName>
        <shortName evidence="5">CMP-KDO synthase</shortName>
    </alternativeName>
</protein>